<keyword evidence="8" id="KW-0804">Transcription</keyword>
<keyword evidence="7 13" id="KW-0238">DNA-binding</keyword>
<feature type="domain" description="HTH araC/xylS-type" evidence="11">
    <location>
        <begin position="427"/>
        <end position="525"/>
    </location>
</feature>
<dbReference type="CDD" id="cd17536">
    <property type="entry name" value="REC_YesN-like"/>
    <property type="match status" value="1"/>
</dbReference>
<keyword evidence="4 10" id="KW-0597">Phosphoprotein</keyword>
<evidence type="ECO:0000313" key="13">
    <source>
        <dbReference type="EMBL" id="RGC31232.1"/>
    </source>
</evidence>
<keyword evidence="5" id="KW-0902">Two-component regulatory system</keyword>
<dbReference type="PANTHER" id="PTHR42713:SF3">
    <property type="entry name" value="TRANSCRIPTIONAL REGULATORY PROTEIN HPTR"/>
    <property type="match status" value="1"/>
</dbReference>
<dbReference type="PANTHER" id="PTHR42713">
    <property type="entry name" value="HISTIDINE KINASE-RELATED"/>
    <property type="match status" value="1"/>
</dbReference>
<comment type="function">
    <text evidence="9">May play the central regulatory role in sporulation. It may be an element of the effector pathway responsible for the activation of sporulation genes in response to nutritional stress. Spo0A may act in concert with spo0H (a sigma factor) to control the expression of some genes that are critical to the sporulation process.</text>
</comment>
<dbReference type="Pfam" id="PF12833">
    <property type="entry name" value="HTH_18"/>
    <property type="match status" value="1"/>
</dbReference>
<dbReference type="InterPro" id="IPR018062">
    <property type="entry name" value="HTH_AraC-typ_CS"/>
</dbReference>
<dbReference type="InterPro" id="IPR018060">
    <property type="entry name" value="HTH_AraC"/>
</dbReference>
<dbReference type="InterPro" id="IPR009057">
    <property type="entry name" value="Homeodomain-like_sf"/>
</dbReference>
<dbReference type="SUPFAM" id="SSF52172">
    <property type="entry name" value="CheY-like"/>
    <property type="match status" value="1"/>
</dbReference>
<gene>
    <name evidence="13" type="ORF">DWX41_12705</name>
</gene>
<dbReference type="SUPFAM" id="SSF46689">
    <property type="entry name" value="Homeodomain-like"/>
    <property type="match status" value="2"/>
</dbReference>
<dbReference type="GO" id="GO:0043565">
    <property type="term" value="F:sequence-specific DNA binding"/>
    <property type="evidence" value="ECO:0007669"/>
    <property type="project" value="InterPro"/>
</dbReference>
<reference evidence="13 14" key="1">
    <citation type="submission" date="2018-08" db="EMBL/GenBank/DDBJ databases">
        <title>A genome reference for cultivated species of the human gut microbiota.</title>
        <authorList>
            <person name="Zou Y."/>
            <person name="Xue W."/>
            <person name="Luo G."/>
        </authorList>
    </citation>
    <scope>NUCLEOTIDE SEQUENCE [LARGE SCALE GENOMIC DNA]</scope>
    <source>
        <strain evidence="13 14">AF19-21</strain>
    </source>
</reference>
<dbReference type="InterPro" id="IPR001789">
    <property type="entry name" value="Sig_transdc_resp-reg_receiver"/>
</dbReference>
<evidence type="ECO:0000256" key="1">
    <source>
        <dbReference type="ARBA" id="ARBA00004496"/>
    </source>
</evidence>
<sequence>MLSVLIVDDEPAAIDAMVQTVKWEEINLSVCARAYNGKEGLEKFRELHPDIVLTDVKMPLMDGIEMSRQIKAESPDTMIILVSGYNEFEYVQSALQFGAIEYLLKPTDPDKLHQVLCKAAGHISRKKMWEQEYERMQRLAEEMKPVGRNQFFNDLITYRMKEEEIWERVEYYELHLERKPYYLVKFLADRLEAADGEYGNLEIIRQYQHFMILDQFQTIGKIEVFLNHGIWYAILQDVDDVEVLENTSQQLSAEYAENMGAVLHIALSAQHHLLEDAGQAKEECEVAAQYLLANTGETFALYDGIAAIPIKHSQIEYRSLENLYLKLHLMLEEEVITALEDMFRELERRNAVYALYQSICIQVLLELYSMASQFHKCELEKKILQRLAEINQSDSCSLLCEKMKNIIAQALAEFKTESDKSSSRAVKDAIEYVEEHLGEKISLQEVADYVNLSKNYFCNLFKKEKKETFVNYLTRMRMNKAKYYLKNSDFKVFEIAELVGYEDYIYFAQMFKKAVGISAGEYRAVYRDLATSFSLGADGGAP</sequence>
<dbReference type="InterPro" id="IPR051552">
    <property type="entry name" value="HptR"/>
</dbReference>
<evidence type="ECO:0000256" key="3">
    <source>
        <dbReference type="ARBA" id="ARBA00022490"/>
    </source>
</evidence>
<accession>A0A3E2WWH3</accession>
<evidence type="ECO:0000313" key="14">
    <source>
        <dbReference type="Proteomes" id="UP000261111"/>
    </source>
</evidence>
<keyword evidence="6" id="KW-0805">Transcription regulation</keyword>
<dbReference type="GO" id="GO:0005737">
    <property type="term" value="C:cytoplasm"/>
    <property type="evidence" value="ECO:0007669"/>
    <property type="project" value="UniProtKB-SubCell"/>
</dbReference>
<dbReference type="GO" id="GO:0003700">
    <property type="term" value="F:DNA-binding transcription factor activity"/>
    <property type="evidence" value="ECO:0007669"/>
    <property type="project" value="InterPro"/>
</dbReference>
<dbReference type="Gene3D" id="1.10.10.60">
    <property type="entry name" value="Homeodomain-like"/>
    <property type="match status" value="2"/>
</dbReference>
<evidence type="ECO:0000259" key="11">
    <source>
        <dbReference type="PROSITE" id="PS01124"/>
    </source>
</evidence>
<organism evidence="13 14">
    <name type="scientific">Hungatella hathewayi</name>
    <dbReference type="NCBI Taxonomy" id="154046"/>
    <lineage>
        <taxon>Bacteria</taxon>
        <taxon>Bacillati</taxon>
        <taxon>Bacillota</taxon>
        <taxon>Clostridia</taxon>
        <taxon>Lachnospirales</taxon>
        <taxon>Lachnospiraceae</taxon>
        <taxon>Hungatella</taxon>
    </lineage>
</organism>
<evidence type="ECO:0000256" key="6">
    <source>
        <dbReference type="ARBA" id="ARBA00023015"/>
    </source>
</evidence>
<proteinExistence type="predicted"/>
<evidence type="ECO:0000256" key="9">
    <source>
        <dbReference type="ARBA" id="ARBA00024867"/>
    </source>
</evidence>
<evidence type="ECO:0000256" key="8">
    <source>
        <dbReference type="ARBA" id="ARBA00023163"/>
    </source>
</evidence>
<dbReference type="PROSITE" id="PS50110">
    <property type="entry name" value="RESPONSE_REGULATORY"/>
    <property type="match status" value="1"/>
</dbReference>
<dbReference type="SMART" id="SM00342">
    <property type="entry name" value="HTH_ARAC"/>
    <property type="match status" value="1"/>
</dbReference>
<dbReference type="RefSeq" id="WP_025654462.1">
    <property type="nucleotide sequence ID" value="NZ_QVIA01000013.1"/>
</dbReference>
<keyword evidence="3" id="KW-0963">Cytoplasm</keyword>
<comment type="subcellular location">
    <subcellularLocation>
        <location evidence="1">Cytoplasm</location>
    </subcellularLocation>
</comment>
<evidence type="ECO:0000259" key="12">
    <source>
        <dbReference type="PROSITE" id="PS50110"/>
    </source>
</evidence>
<dbReference type="GeneID" id="93332369"/>
<comment type="caution">
    <text evidence="13">The sequence shown here is derived from an EMBL/GenBank/DDBJ whole genome shotgun (WGS) entry which is preliminary data.</text>
</comment>
<dbReference type="PROSITE" id="PS00041">
    <property type="entry name" value="HTH_ARAC_FAMILY_1"/>
    <property type="match status" value="1"/>
</dbReference>
<dbReference type="EMBL" id="QVIA01000013">
    <property type="protein sequence ID" value="RGC31232.1"/>
    <property type="molecule type" value="Genomic_DNA"/>
</dbReference>
<dbReference type="SMART" id="SM00448">
    <property type="entry name" value="REC"/>
    <property type="match status" value="1"/>
</dbReference>
<dbReference type="AlphaFoldDB" id="A0A3E2WWH3"/>
<protein>
    <recommendedName>
        <fullName evidence="2">Stage 0 sporulation protein A homolog</fullName>
    </recommendedName>
</protein>
<dbReference type="Gene3D" id="3.40.50.2300">
    <property type="match status" value="1"/>
</dbReference>
<evidence type="ECO:0000256" key="10">
    <source>
        <dbReference type="PROSITE-ProRule" id="PRU00169"/>
    </source>
</evidence>
<dbReference type="InterPro" id="IPR011006">
    <property type="entry name" value="CheY-like_superfamily"/>
</dbReference>
<name>A0A3E2WWH3_9FIRM</name>
<evidence type="ECO:0000256" key="4">
    <source>
        <dbReference type="ARBA" id="ARBA00022553"/>
    </source>
</evidence>
<dbReference type="Proteomes" id="UP000261111">
    <property type="component" value="Unassembled WGS sequence"/>
</dbReference>
<dbReference type="Pfam" id="PF00072">
    <property type="entry name" value="Response_reg"/>
    <property type="match status" value="1"/>
</dbReference>
<feature type="modified residue" description="4-aspartylphosphate" evidence="10">
    <location>
        <position position="55"/>
    </location>
</feature>
<dbReference type="GO" id="GO:0000160">
    <property type="term" value="P:phosphorelay signal transduction system"/>
    <property type="evidence" value="ECO:0007669"/>
    <property type="project" value="UniProtKB-KW"/>
</dbReference>
<evidence type="ECO:0000256" key="7">
    <source>
        <dbReference type="ARBA" id="ARBA00023125"/>
    </source>
</evidence>
<dbReference type="PROSITE" id="PS01124">
    <property type="entry name" value="HTH_ARAC_FAMILY_2"/>
    <property type="match status" value="1"/>
</dbReference>
<evidence type="ECO:0000256" key="2">
    <source>
        <dbReference type="ARBA" id="ARBA00018672"/>
    </source>
</evidence>
<evidence type="ECO:0000256" key="5">
    <source>
        <dbReference type="ARBA" id="ARBA00023012"/>
    </source>
</evidence>
<feature type="domain" description="Response regulatory" evidence="12">
    <location>
        <begin position="3"/>
        <end position="120"/>
    </location>
</feature>